<evidence type="ECO:0000313" key="2">
    <source>
        <dbReference type="Proteomes" id="UP000054197"/>
    </source>
</evidence>
<proteinExistence type="predicted"/>
<accession>A0A0W0H5M8</accession>
<protein>
    <submittedName>
        <fullName evidence="1">Uncharacterized protein</fullName>
    </submittedName>
</protein>
<dbReference type="Proteomes" id="UP000054197">
    <property type="component" value="Unassembled WGS sequence"/>
</dbReference>
<dbReference type="AlphaFoldDB" id="A0A0W0H5M8"/>
<name>A0A0W0H5M8_PSEFL</name>
<dbReference type="EMBL" id="LKEF01000074">
    <property type="protein sequence ID" value="KTB56049.1"/>
    <property type="molecule type" value="Genomic_DNA"/>
</dbReference>
<reference evidence="1 2" key="1">
    <citation type="submission" date="2015-09" db="EMBL/GenBank/DDBJ databases">
        <title>Genome sequence of ICMP 11288.</title>
        <authorList>
            <person name="Visnovsky S."/>
            <person name="Lu A."/>
            <person name="Panda P."/>
            <person name="Pitman A."/>
        </authorList>
    </citation>
    <scope>NUCLEOTIDE SEQUENCE [LARGE SCALE GENOMIC DNA]</scope>
    <source>
        <strain evidence="1 2">ICMP 11288</strain>
    </source>
</reference>
<gene>
    <name evidence="1" type="ORF">AO063_06620</name>
</gene>
<comment type="caution">
    <text evidence="1">The sequence shown here is derived from an EMBL/GenBank/DDBJ whole genome shotgun (WGS) entry which is preliminary data.</text>
</comment>
<organism evidence="1 2">
    <name type="scientific">Pseudomonas fluorescens ICMP 11288</name>
    <dbReference type="NCBI Taxonomy" id="1198309"/>
    <lineage>
        <taxon>Bacteria</taxon>
        <taxon>Pseudomonadati</taxon>
        <taxon>Pseudomonadota</taxon>
        <taxon>Gammaproteobacteria</taxon>
        <taxon>Pseudomonadales</taxon>
        <taxon>Pseudomonadaceae</taxon>
        <taxon>Pseudomonas</taxon>
    </lineage>
</organism>
<evidence type="ECO:0000313" key="1">
    <source>
        <dbReference type="EMBL" id="KTB56049.1"/>
    </source>
</evidence>
<sequence length="163" mass="17876">MNIERTQYIGHYGVTFMVIRLTVLPTHKHALTNLCLLEAGTSANEVRYRLVDLYEKMFARDLPCKMTVAISKPLTRQQAELLNERGTIVTLLLAGAFSVPLHPLSKPVARVVGVTVGLFTKNIIRSYHAGDVIVGSEAQVDGGIGPQRSMSAMVIQFQGGGRR</sequence>